<dbReference type="InterPro" id="IPR032466">
    <property type="entry name" value="Metal_Hydrolase"/>
</dbReference>
<keyword evidence="4" id="KW-1185">Reference proteome</keyword>
<dbReference type="PROSITE" id="PS51257">
    <property type="entry name" value="PROKAR_LIPOPROTEIN"/>
    <property type="match status" value="1"/>
</dbReference>
<dbReference type="SUPFAM" id="SSF51338">
    <property type="entry name" value="Composite domain of metallo-dependent hydrolases"/>
    <property type="match status" value="1"/>
</dbReference>
<dbReference type="EMBL" id="JAMSHT010000001">
    <property type="protein sequence ID" value="MCM8557880.1"/>
    <property type="molecule type" value="Genomic_DNA"/>
</dbReference>
<name>A0A9X2EH28_9SPHN</name>
<reference evidence="3" key="1">
    <citation type="submission" date="2022-06" db="EMBL/GenBank/DDBJ databases">
        <title>Sphingomicrobium sedimins sp. nov., a marine bacterium isolated from tidal flat.</title>
        <authorList>
            <person name="Kim C.-H."/>
            <person name="Yoo Y."/>
            <person name="Kim J.-J."/>
        </authorList>
    </citation>
    <scope>NUCLEOTIDE SEQUENCE</scope>
    <source>
        <strain evidence="3">GRR-S6-50</strain>
    </source>
</reference>
<dbReference type="Proteomes" id="UP001155128">
    <property type="component" value="Unassembled WGS sequence"/>
</dbReference>
<dbReference type="Gene3D" id="2.30.40.10">
    <property type="entry name" value="Urease, subunit C, domain 1"/>
    <property type="match status" value="1"/>
</dbReference>
<feature type="domain" description="Amidohydrolase-related" evidence="2">
    <location>
        <begin position="383"/>
        <end position="479"/>
    </location>
</feature>
<sequence>MKSYHAFAVSLAALAASACSTTDMAAPQPAIAAIEADLLIANVTVIDPETGTVLAGRDVLVKDGRILSVATHGSTPVAASQVIDAAGHYLMPGLFDMHSHTSFNGVHESSLLLMHANGVTGVREMGSDCGDGPGGMGMCIDEMLEARAAIEAGDLVGPRLVMLSSAKIEQGREEPASDHARMYEPTNIDEAVAAVAAVKARDVEYLKVSQGWEPDVFVAFMQAADAAGMRVGGHIPMAFSVAEISELGLDSIEHARDLPMDCATVGVEFRDQIKRKLAGEDIPWPDRQAIPGRSLAEYDDALCQAQIQAMVDNDTYYVPTHLTREMDYRAGEDAYRDDPRFQYIPVFQRNFWGRDLDRTAQAPAEFVDQLEAFYYQGLKLTGMAHDMGVKVMVGTDANDTMVFPGFSVHDELGNLVEAGLTPMEALQAATSVPAAYLGRSEDFGGVSAGKLADLVLLSANPTENIDHSDAIVAVVQGGRVSDRAALDGYLQDVRDHVARAEAQAAAASE</sequence>
<dbReference type="SUPFAM" id="SSF51556">
    <property type="entry name" value="Metallo-dependent hydrolases"/>
    <property type="match status" value="1"/>
</dbReference>
<dbReference type="PANTHER" id="PTHR43135">
    <property type="entry name" value="ALPHA-D-RIBOSE 1-METHYLPHOSPHONATE 5-TRIPHOSPHATE DIPHOSPHATASE"/>
    <property type="match status" value="1"/>
</dbReference>
<organism evidence="3 4">
    <name type="scientific">Sphingomicrobium sediminis</name>
    <dbReference type="NCBI Taxonomy" id="2950949"/>
    <lineage>
        <taxon>Bacteria</taxon>
        <taxon>Pseudomonadati</taxon>
        <taxon>Pseudomonadota</taxon>
        <taxon>Alphaproteobacteria</taxon>
        <taxon>Sphingomonadales</taxon>
        <taxon>Sphingomonadaceae</taxon>
        <taxon>Sphingomicrobium</taxon>
    </lineage>
</organism>
<gene>
    <name evidence="3" type="ORF">NDO55_08620</name>
</gene>
<protein>
    <submittedName>
        <fullName evidence="3">Amidohydrolase family protein</fullName>
    </submittedName>
</protein>
<evidence type="ECO:0000313" key="3">
    <source>
        <dbReference type="EMBL" id="MCM8557880.1"/>
    </source>
</evidence>
<proteinExistence type="predicted"/>
<dbReference type="GO" id="GO:0016810">
    <property type="term" value="F:hydrolase activity, acting on carbon-nitrogen (but not peptide) bonds"/>
    <property type="evidence" value="ECO:0007669"/>
    <property type="project" value="InterPro"/>
</dbReference>
<dbReference type="PANTHER" id="PTHR43135:SF3">
    <property type="entry name" value="ALPHA-D-RIBOSE 1-METHYLPHOSPHONATE 5-TRIPHOSPHATE DIPHOSPHATASE"/>
    <property type="match status" value="1"/>
</dbReference>
<feature type="chain" id="PRO_5040963849" evidence="1">
    <location>
        <begin position="26"/>
        <end position="509"/>
    </location>
</feature>
<dbReference type="AlphaFoldDB" id="A0A9X2EH28"/>
<dbReference type="InterPro" id="IPR011059">
    <property type="entry name" value="Metal-dep_hydrolase_composite"/>
</dbReference>
<comment type="caution">
    <text evidence="3">The sequence shown here is derived from an EMBL/GenBank/DDBJ whole genome shotgun (WGS) entry which is preliminary data.</text>
</comment>
<evidence type="ECO:0000256" key="1">
    <source>
        <dbReference type="SAM" id="SignalP"/>
    </source>
</evidence>
<keyword evidence="1" id="KW-0732">Signal</keyword>
<dbReference type="Pfam" id="PF01979">
    <property type="entry name" value="Amidohydro_1"/>
    <property type="match status" value="1"/>
</dbReference>
<evidence type="ECO:0000313" key="4">
    <source>
        <dbReference type="Proteomes" id="UP001155128"/>
    </source>
</evidence>
<evidence type="ECO:0000259" key="2">
    <source>
        <dbReference type="Pfam" id="PF01979"/>
    </source>
</evidence>
<dbReference type="RefSeq" id="WP_252114330.1">
    <property type="nucleotide sequence ID" value="NZ_JAMSHT010000001.1"/>
</dbReference>
<feature type="signal peptide" evidence="1">
    <location>
        <begin position="1"/>
        <end position="25"/>
    </location>
</feature>
<accession>A0A9X2EH28</accession>
<dbReference type="InterPro" id="IPR006680">
    <property type="entry name" value="Amidohydro-rel"/>
</dbReference>
<dbReference type="InterPro" id="IPR051781">
    <property type="entry name" value="Metallo-dep_Hydrolase"/>
</dbReference>
<dbReference type="Gene3D" id="3.20.20.140">
    <property type="entry name" value="Metal-dependent hydrolases"/>
    <property type="match status" value="1"/>
</dbReference>